<accession>A0A1I5PAQ0</accession>
<dbReference type="Proteomes" id="UP000199227">
    <property type="component" value="Unassembled WGS sequence"/>
</dbReference>
<dbReference type="STRING" id="223786.SAMN05216234_11443"/>
<feature type="compositionally biased region" description="Acidic residues" evidence="1">
    <location>
        <begin position="113"/>
        <end position="128"/>
    </location>
</feature>
<dbReference type="OrthoDB" id="5324656at2"/>
<feature type="compositionally biased region" description="Acidic residues" evidence="1">
    <location>
        <begin position="394"/>
        <end position="404"/>
    </location>
</feature>
<dbReference type="EMBL" id="FOXB01000014">
    <property type="protein sequence ID" value="SFP31188.1"/>
    <property type="molecule type" value="Genomic_DNA"/>
</dbReference>
<dbReference type="RefSeq" id="WP_092912197.1">
    <property type="nucleotide sequence ID" value="NZ_FOXB01000014.1"/>
</dbReference>
<keyword evidence="3" id="KW-1185">Reference proteome</keyword>
<feature type="compositionally biased region" description="Acidic residues" evidence="1">
    <location>
        <begin position="411"/>
        <end position="431"/>
    </location>
</feature>
<feature type="compositionally biased region" description="Acidic residues" evidence="1">
    <location>
        <begin position="313"/>
        <end position="349"/>
    </location>
</feature>
<gene>
    <name evidence="2" type="ORF">SAMN05216234_11443</name>
</gene>
<feature type="compositionally biased region" description="Acidic residues" evidence="1">
    <location>
        <begin position="173"/>
        <end position="194"/>
    </location>
</feature>
<dbReference type="AlphaFoldDB" id="A0A1I5PAQ0"/>
<evidence type="ECO:0000313" key="3">
    <source>
        <dbReference type="Proteomes" id="UP000199227"/>
    </source>
</evidence>
<feature type="region of interest" description="Disordered" evidence="1">
    <location>
        <begin position="112"/>
        <end position="543"/>
    </location>
</feature>
<sequence length="636" mass="71404">MRMLLVNDNPVVAKLTGLSAQKAGVEVEEIFDIEEIEGSTSADIVFIDNAKLNELTVDEFKNLVKAKKYGLIYADENQKNPEFDFYLKKPFLPTEMVDLLSKIKDELTVDDMTSSDDDISLPSSDDDLLSSSFDDSLGDLDSNDDLDEDSFANFDSLMDQMDDEKESSSNSSDDMDDDLDFDSLLDDMDDDLDVEISIKEPSSNVLEESTKDKEEEKEDSSEDFDALMGSLDEDSNENEDNIAIADDSSEDENSVDFDALMDSLDEDNSENKEEIAVAEDSNEEENSVDFDALMGDMDEESDNNDEEIKKEESFDDFDTLMNEDNEEKEEDFLITQEETDNEETIDFDSLESKTENDENIEEFDILSEDEGEDTTVNFDESLEDNTEFDFTKDTDDDNDLESNETEMLTFSDDETEDEQPLVEGAEDEGGILDENQLTKVKELLDDDGNAASSEDDEFALIEDEDLTSDINEVENSEKQDEPNEPMEILSEESSNDIDISFDDEMDEPEENDISFEDEPEEKIEMEDSEEMAINDESKVESEDIDDEFDLISEEELGKALGEEIAADESTAVKTSLQDKVEPVKAAVEPEQLPANEADKSVEGAELISKLSGMDPIALRKLLAGAQININITFPKD</sequence>
<feature type="compositionally biased region" description="Acidic residues" evidence="1">
    <location>
        <begin position="215"/>
        <end position="240"/>
    </location>
</feature>
<proteinExistence type="predicted"/>
<feature type="compositionally biased region" description="Acidic residues" evidence="1">
    <location>
        <begin position="136"/>
        <end position="150"/>
    </location>
</feature>
<feature type="compositionally biased region" description="Acidic residues" evidence="1">
    <location>
        <begin position="489"/>
        <end position="533"/>
    </location>
</feature>
<name>A0A1I5PAQ0_9BACT</name>
<reference evidence="2 3" key="1">
    <citation type="submission" date="2016-10" db="EMBL/GenBank/DDBJ databases">
        <authorList>
            <person name="de Groot N.N."/>
        </authorList>
    </citation>
    <scope>NUCLEOTIDE SEQUENCE [LARGE SCALE GENOMIC DNA]</scope>
    <source>
        <strain evidence="2 3">EP1-55-1</strain>
    </source>
</reference>
<feature type="compositionally biased region" description="Acidic residues" evidence="1">
    <location>
        <begin position="296"/>
        <end position="305"/>
    </location>
</feature>
<evidence type="ECO:0000256" key="1">
    <source>
        <dbReference type="SAM" id="MobiDB-lite"/>
    </source>
</evidence>
<feature type="compositionally biased region" description="Acidic residues" evidence="1">
    <location>
        <begin position="276"/>
        <end position="288"/>
    </location>
</feature>
<organism evidence="2 3">
    <name type="scientific">Hydrogenimonas thermophila</name>
    <dbReference type="NCBI Taxonomy" id="223786"/>
    <lineage>
        <taxon>Bacteria</taxon>
        <taxon>Pseudomonadati</taxon>
        <taxon>Campylobacterota</taxon>
        <taxon>Epsilonproteobacteria</taxon>
        <taxon>Campylobacterales</taxon>
        <taxon>Hydrogenimonadaceae</taxon>
        <taxon>Hydrogenimonas</taxon>
    </lineage>
</organism>
<protein>
    <submittedName>
        <fullName evidence="2">Uncharacterized protein</fullName>
    </submittedName>
</protein>
<feature type="compositionally biased region" description="Acidic residues" evidence="1">
    <location>
        <begin position="357"/>
        <end position="373"/>
    </location>
</feature>
<evidence type="ECO:0000313" key="2">
    <source>
        <dbReference type="EMBL" id="SFP31188.1"/>
    </source>
</evidence>
<feature type="compositionally biased region" description="Acidic residues" evidence="1">
    <location>
        <begin position="444"/>
        <end position="474"/>
    </location>
</feature>